<name>A0A6A6ZE95_9PLEO</name>
<evidence type="ECO:0000313" key="2">
    <source>
        <dbReference type="EMBL" id="KAF2819013.1"/>
    </source>
</evidence>
<reference evidence="2" key="1">
    <citation type="journal article" date="2020" name="Stud. Mycol.">
        <title>101 Dothideomycetes genomes: a test case for predicting lifestyles and emergence of pathogens.</title>
        <authorList>
            <person name="Haridas S."/>
            <person name="Albert R."/>
            <person name="Binder M."/>
            <person name="Bloem J."/>
            <person name="Labutti K."/>
            <person name="Salamov A."/>
            <person name="Andreopoulos B."/>
            <person name="Baker S."/>
            <person name="Barry K."/>
            <person name="Bills G."/>
            <person name="Bluhm B."/>
            <person name="Cannon C."/>
            <person name="Castanera R."/>
            <person name="Culley D."/>
            <person name="Daum C."/>
            <person name="Ezra D."/>
            <person name="Gonzalez J."/>
            <person name="Henrissat B."/>
            <person name="Kuo A."/>
            <person name="Liang C."/>
            <person name="Lipzen A."/>
            <person name="Lutzoni F."/>
            <person name="Magnuson J."/>
            <person name="Mondo S."/>
            <person name="Nolan M."/>
            <person name="Ohm R."/>
            <person name="Pangilinan J."/>
            <person name="Park H.-J."/>
            <person name="Ramirez L."/>
            <person name="Alfaro M."/>
            <person name="Sun H."/>
            <person name="Tritt A."/>
            <person name="Yoshinaga Y."/>
            <person name="Zwiers L.-H."/>
            <person name="Turgeon B."/>
            <person name="Goodwin S."/>
            <person name="Spatafora J."/>
            <person name="Crous P."/>
            <person name="Grigoriev I."/>
        </authorList>
    </citation>
    <scope>NUCLEOTIDE SEQUENCE</scope>
    <source>
        <strain evidence="2">CBS 113818</strain>
    </source>
</reference>
<sequence length="220" mass="23845">MAGNHSGDDEIYSKGIPMPMQLMVRPGRIPSLQDTWPTDDSQSIHHTSLRPTQSPSLHQASGTLSTQAFPPLLHGHHGAPVPQRSTTSDAEDWFNYMPGHVLDFLPSMLNQAPQFFQVSNVSDEDIVVVATMFPVDIPYHLKKPTLSKTLSTAANLSILSHVISIRVGAIGNGQGYASDGKANSSKYGAPSTHDLGLCWEMFCTTKACRFGAHSTGDMML</sequence>
<dbReference type="Proteomes" id="UP000799424">
    <property type="component" value="Unassembled WGS sequence"/>
</dbReference>
<feature type="compositionally biased region" description="Polar residues" evidence="1">
    <location>
        <begin position="32"/>
        <end position="62"/>
    </location>
</feature>
<gene>
    <name evidence="2" type="ORF">CC86DRAFT_413389</name>
</gene>
<keyword evidence="3" id="KW-1185">Reference proteome</keyword>
<feature type="region of interest" description="Disordered" evidence="1">
    <location>
        <begin position="29"/>
        <end position="62"/>
    </location>
</feature>
<feature type="region of interest" description="Disordered" evidence="1">
    <location>
        <begin position="68"/>
        <end position="87"/>
    </location>
</feature>
<proteinExistence type="predicted"/>
<dbReference type="AlphaFoldDB" id="A0A6A6ZE95"/>
<organism evidence="2 3">
    <name type="scientific">Ophiobolus disseminans</name>
    <dbReference type="NCBI Taxonomy" id="1469910"/>
    <lineage>
        <taxon>Eukaryota</taxon>
        <taxon>Fungi</taxon>
        <taxon>Dikarya</taxon>
        <taxon>Ascomycota</taxon>
        <taxon>Pezizomycotina</taxon>
        <taxon>Dothideomycetes</taxon>
        <taxon>Pleosporomycetidae</taxon>
        <taxon>Pleosporales</taxon>
        <taxon>Pleosporineae</taxon>
        <taxon>Phaeosphaeriaceae</taxon>
        <taxon>Ophiobolus</taxon>
    </lineage>
</organism>
<accession>A0A6A6ZE95</accession>
<protein>
    <submittedName>
        <fullName evidence="2">Uncharacterized protein</fullName>
    </submittedName>
</protein>
<dbReference type="EMBL" id="MU006247">
    <property type="protein sequence ID" value="KAF2819013.1"/>
    <property type="molecule type" value="Genomic_DNA"/>
</dbReference>
<evidence type="ECO:0000313" key="3">
    <source>
        <dbReference type="Proteomes" id="UP000799424"/>
    </source>
</evidence>
<evidence type="ECO:0000256" key="1">
    <source>
        <dbReference type="SAM" id="MobiDB-lite"/>
    </source>
</evidence>